<protein>
    <submittedName>
        <fullName evidence="2">Uncharacterized protein</fullName>
    </submittedName>
</protein>
<dbReference type="AlphaFoldDB" id="A0A841BJH4"/>
<evidence type="ECO:0000313" key="2">
    <source>
        <dbReference type="EMBL" id="MBB5868404.1"/>
    </source>
</evidence>
<proteinExistence type="predicted"/>
<keyword evidence="1" id="KW-0472">Membrane</keyword>
<comment type="caution">
    <text evidence="2">The sequence shown here is derived from an EMBL/GenBank/DDBJ whole genome shotgun (WGS) entry which is preliminary data.</text>
</comment>
<keyword evidence="1" id="KW-1133">Transmembrane helix</keyword>
<evidence type="ECO:0000256" key="1">
    <source>
        <dbReference type="SAM" id="Phobius"/>
    </source>
</evidence>
<gene>
    <name evidence="2" type="ORF">F4553_001783</name>
</gene>
<feature type="transmembrane region" description="Helical" evidence="1">
    <location>
        <begin position="32"/>
        <end position="50"/>
    </location>
</feature>
<dbReference type="RefSeq" id="WP_184834322.1">
    <property type="nucleotide sequence ID" value="NZ_JACHMN010000002.1"/>
</dbReference>
<keyword evidence="3" id="KW-1185">Reference proteome</keyword>
<keyword evidence="1" id="KW-0812">Transmembrane</keyword>
<accession>A0A841BJH4</accession>
<dbReference type="Proteomes" id="UP000587527">
    <property type="component" value="Unassembled WGS sequence"/>
</dbReference>
<sequence>MFHNAHRLLLAALSAWLLGSAASTVLVPYHVYIWLFAAVIIIPGVVVTWRERGPVDRAVPPILALTGLVPVLRWWSVPLLAVVGALYTYPWQPFSPRPLTYRKGWMVAALLAAIVSGIMTMFNGGLGTMVLALQGDRVHGLLSGTTENGELRRKGADVECHYARADGTVIPGSVPLIVGAECAAEVDLIADPRGVFDPVPVAGVDDSISEQGVLFGGTVVLCLIAAVPRRRELTPTGA</sequence>
<reference evidence="2 3" key="1">
    <citation type="submission" date="2020-08" db="EMBL/GenBank/DDBJ databases">
        <title>Sequencing the genomes of 1000 actinobacteria strains.</title>
        <authorList>
            <person name="Klenk H.-P."/>
        </authorList>
    </citation>
    <scope>NUCLEOTIDE SEQUENCE [LARGE SCALE GENOMIC DNA]</scope>
    <source>
        <strain evidence="2 3">DSM 45362</strain>
    </source>
</reference>
<name>A0A841BJH4_9ACTN</name>
<dbReference type="EMBL" id="JACHMN010000002">
    <property type="protein sequence ID" value="MBB5868404.1"/>
    <property type="molecule type" value="Genomic_DNA"/>
</dbReference>
<organism evidence="2 3">
    <name type="scientific">Allocatelliglobosispora scoriae</name>
    <dbReference type="NCBI Taxonomy" id="643052"/>
    <lineage>
        <taxon>Bacteria</taxon>
        <taxon>Bacillati</taxon>
        <taxon>Actinomycetota</taxon>
        <taxon>Actinomycetes</taxon>
        <taxon>Micromonosporales</taxon>
        <taxon>Micromonosporaceae</taxon>
        <taxon>Allocatelliglobosispora</taxon>
    </lineage>
</organism>
<feature type="transmembrane region" description="Helical" evidence="1">
    <location>
        <begin position="62"/>
        <end position="87"/>
    </location>
</feature>
<evidence type="ECO:0000313" key="3">
    <source>
        <dbReference type="Proteomes" id="UP000587527"/>
    </source>
</evidence>
<feature type="transmembrane region" description="Helical" evidence="1">
    <location>
        <begin position="107"/>
        <end position="133"/>
    </location>
</feature>